<dbReference type="Proteomes" id="UP001295444">
    <property type="component" value="Chromosome 04"/>
</dbReference>
<organism evidence="2 3">
    <name type="scientific">Pelobates cultripes</name>
    <name type="common">Western spadefoot toad</name>
    <dbReference type="NCBI Taxonomy" id="61616"/>
    <lineage>
        <taxon>Eukaryota</taxon>
        <taxon>Metazoa</taxon>
        <taxon>Chordata</taxon>
        <taxon>Craniata</taxon>
        <taxon>Vertebrata</taxon>
        <taxon>Euteleostomi</taxon>
        <taxon>Amphibia</taxon>
        <taxon>Batrachia</taxon>
        <taxon>Anura</taxon>
        <taxon>Pelobatoidea</taxon>
        <taxon>Pelobatidae</taxon>
        <taxon>Pelobates</taxon>
    </lineage>
</organism>
<sequence length="81" mass="8753">MAGAMCADGKGKNCAQLVLTATKAAYTTCSGRMERRQNQRDSSAQETTAALSVRHTKKRTYSPEVTSQTVKQDTSAGRPTR</sequence>
<proteinExistence type="predicted"/>
<feature type="compositionally biased region" description="Polar residues" evidence="1">
    <location>
        <begin position="40"/>
        <end position="50"/>
    </location>
</feature>
<gene>
    <name evidence="2" type="ORF">PECUL_23A000422</name>
</gene>
<accession>A0AAD1W4P5</accession>
<feature type="region of interest" description="Disordered" evidence="1">
    <location>
        <begin position="31"/>
        <end position="81"/>
    </location>
</feature>
<dbReference type="AlphaFoldDB" id="A0AAD1W4P5"/>
<evidence type="ECO:0000313" key="2">
    <source>
        <dbReference type="EMBL" id="CAH2283247.1"/>
    </source>
</evidence>
<reference evidence="2" key="1">
    <citation type="submission" date="2022-03" db="EMBL/GenBank/DDBJ databases">
        <authorList>
            <person name="Alioto T."/>
            <person name="Alioto T."/>
            <person name="Gomez Garrido J."/>
        </authorList>
    </citation>
    <scope>NUCLEOTIDE SEQUENCE</scope>
</reference>
<dbReference type="EMBL" id="OW240915">
    <property type="protein sequence ID" value="CAH2283247.1"/>
    <property type="molecule type" value="Genomic_DNA"/>
</dbReference>
<name>A0AAD1W4P5_PELCU</name>
<protein>
    <submittedName>
        <fullName evidence="2">Uncharacterized protein</fullName>
    </submittedName>
</protein>
<evidence type="ECO:0000256" key="1">
    <source>
        <dbReference type="SAM" id="MobiDB-lite"/>
    </source>
</evidence>
<evidence type="ECO:0000313" key="3">
    <source>
        <dbReference type="Proteomes" id="UP001295444"/>
    </source>
</evidence>
<feature type="compositionally biased region" description="Polar residues" evidence="1">
    <location>
        <begin position="63"/>
        <end position="81"/>
    </location>
</feature>
<keyword evidence="3" id="KW-1185">Reference proteome</keyword>